<dbReference type="NCBIfam" id="TIGR03679">
    <property type="entry name" value="arCOG00187"/>
    <property type="match status" value="1"/>
</dbReference>
<dbReference type="CDD" id="cd01991">
    <property type="entry name" value="Asn_synthase_B_C"/>
    <property type="match status" value="1"/>
</dbReference>
<dbReference type="GO" id="GO:0006529">
    <property type="term" value="P:asparagine biosynthetic process"/>
    <property type="evidence" value="ECO:0007669"/>
    <property type="project" value="InterPro"/>
</dbReference>
<dbReference type="PANTHER" id="PTHR12196">
    <property type="entry name" value="DOMAIN OF UNKNOWN FUNCTION 71 DUF71 -CONTAINING PROTEIN"/>
    <property type="match status" value="1"/>
</dbReference>
<dbReference type="SUPFAM" id="SSF52402">
    <property type="entry name" value="Adenine nucleotide alpha hydrolases-like"/>
    <property type="match status" value="2"/>
</dbReference>
<dbReference type="GO" id="GO:0017183">
    <property type="term" value="P:protein histidyl modification to diphthamide"/>
    <property type="evidence" value="ECO:0007669"/>
    <property type="project" value="TreeGrafter"/>
</dbReference>
<accession>A0A7G9YZ15</accession>
<dbReference type="EMBL" id="MT631535">
    <property type="protein sequence ID" value="QNO53249.1"/>
    <property type="molecule type" value="Genomic_DNA"/>
</dbReference>
<protein>
    <recommendedName>
        <fullName evidence="4">Diphthine--ammonia ligase</fullName>
    </recommendedName>
</protein>
<sequence>MCEIIGVFNNEKSTELVIKGLDVLKKGRETDFRISTKKGDWNSKDLQELKQVVKGERSRNCIACCSCEPPASGEGSKDKFVADAEIYNIFEGELKKIPLLSERKVDAAYAFAHWIREGDSAELCIARDIIGLKPVCFAHTDGFAFASEKKGLEAMGFPHAIVLDPRVLLKYDLREDRLSFVKRDFFDIEPELKEDKEKLKGDLLHLLRESISRRIPSRSGEKFGVLFSGGLDSTLIAYLCRDLGADFVCYTVAVEEPGMKEAEDLRFAVRFAADLGVELKLKKMRVKELEKYVKEVVPVIEDTDVMMTSVALPLYVACEFAKEDCGIKTILYGLGAEELFAGYERHRRVKKEELNKECLAGLLRTHERDLYRDELVAKAQGISLRAPFLATDFVDYALRIPASCKLSDDKTENKLILRDIARDLGLEELASRKKRAVQYGSNFLKGIEKLAKKKGFKYKRNYLRTFYPSRNAKLGCLFSSGKDSTYALWLMQKEGYPVECLITLKSHNPESYMFHTPAVELVELQAEAMGLPLVMKETQGEKEKELEDLRAAFRESKAKCGIDGVITGALWSNYQKERIERIAAEENLKVFSPLWHVNQETEMRIVVDKFEVIFTGISAYGLDKSWLGRRITEEDVDRLVELDKKIGMNIAGEGGEFESLVLDGPAQMFKKRLVIEESEIVEEDENTARLVVKEAMLVEK</sequence>
<proteinExistence type="predicted"/>
<dbReference type="GO" id="GO:0017178">
    <property type="term" value="F:diphthine-ammonia ligase activity"/>
    <property type="evidence" value="ECO:0007669"/>
    <property type="project" value="TreeGrafter"/>
</dbReference>
<dbReference type="PANTHER" id="PTHR12196:SF2">
    <property type="entry name" value="DIPHTHINE--AMMONIA LIGASE"/>
    <property type="match status" value="1"/>
</dbReference>
<evidence type="ECO:0000259" key="1">
    <source>
        <dbReference type="Pfam" id="PF00733"/>
    </source>
</evidence>
<dbReference type="SUPFAM" id="SSF56235">
    <property type="entry name" value="N-terminal nucleophile aminohydrolases (Ntn hydrolases)"/>
    <property type="match status" value="1"/>
</dbReference>
<dbReference type="InterPro" id="IPR030662">
    <property type="entry name" value="DPH6/MJ0570"/>
</dbReference>
<name>A0A7G9YZ15_9EURY</name>
<dbReference type="InterPro" id="IPR029055">
    <property type="entry name" value="Ntn_hydrolases_N"/>
</dbReference>
<dbReference type="Gene3D" id="3.60.20.10">
    <property type="entry name" value="Glutamine Phosphoribosylpyrophosphate, subunit 1, domain 1"/>
    <property type="match status" value="1"/>
</dbReference>
<dbReference type="Gene3D" id="3.40.50.620">
    <property type="entry name" value="HUPs"/>
    <property type="match status" value="2"/>
</dbReference>
<dbReference type="InterPro" id="IPR002761">
    <property type="entry name" value="Diphthami_syn_dom"/>
</dbReference>
<dbReference type="InterPro" id="IPR022427">
    <property type="entry name" value="MJ0570_ATP-bd"/>
</dbReference>
<dbReference type="Gene3D" id="3.90.1490.10">
    <property type="entry name" value="putative n-type atp pyrophosphatase, domain 2"/>
    <property type="match status" value="1"/>
</dbReference>
<reference evidence="3" key="1">
    <citation type="submission" date="2020-06" db="EMBL/GenBank/DDBJ databases">
        <title>Unique genomic features of the anaerobic methanotrophic archaea.</title>
        <authorList>
            <person name="Chadwick G.L."/>
            <person name="Skennerton C.T."/>
            <person name="Laso-Perez R."/>
            <person name="Leu A.O."/>
            <person name="Speth D.R."/>
            <person name="Yu H."/>
            <person name="Morgan-Lang C."/>
            <person name="Hatzenpichler R."/>
            <person name="Goudeau D."/>
            <person name="Malmstrom R."/>
            <person name="Brazelton W.J."/>
            <person name="Woyke T."/>
            <person name="Hallam S.J."/>
            <person name="Tyson G.W."/>
            <person name="Wegener G."/>
            <person name="Boetius A."/>
            <person name="Orphan V."/>
        </authorList>
    </citation>
    <scope>NUCLEOTIDE SEQUENCE</scope>
</reference>
<feature type="domain" description="Diphthamide synthase" evidence="2">
    <location>
        <begin position="475"/>
        <end position="688"/>
    </location>
</feature>
<dbReference type="AlphaFoldDB" id="A0A7G9YZ15"/>
<dbReference type="Pfam" id="PF00733">
    <property type="entry name" value="Asn_synthase"/>
    <property type="match status" value="1"/>
</dbReference>
<feature type="domain" description="Asparagine synthetase" evidence="1">
    <location>
        <begin position="203"/>
        <end position="352"/>
    </location>
</feature>
<organism evidence="3">
    <name type="scientific">Candidatus Methanophagaceae archaeon ANME-1 ERB6</name>
    <dbReference type="NCBI Taxonomy" id="2759912"/>
    <lineage>
        <taxon>Archaea</taxon>
        <taxon>Methanobacteriati</taxon>
        <taxon>Methanobacteriota</taxon>
        <taxon>Stenosarchaea group</taxon>
        <taxon>Methanomicrobia</taxon>
        <taxon>Candidatus Methanophagales</taxon>
        <taxon>Candidatus Methanophagaceae</taxon>
    </lineage>
</organism>
<evidence type="ECO:0000313" key="3">
    <source>
        <dbReference type="EMBL" id="QNO53249.1"/>
    </source>
</evidence>
<dbReference type="Pfam" id="PF01902">
    <property type="entry name" value="Diphthami_syn_2"/>
    <property type="match status" value="1"/>
</dbReference>
<evidence type="ECO:0000259" key="2">
    <source>
        <dbReference type="Pfam" id="PF01902"/>
    </source>
</evidence>
<evidence type="ECO:0008006" key="4">
    <source>
        <dbReference type="Google" id="ProtNLM"/>
    </source>
</evidence>
<dbReference type="InterPro" id="IPR001962">
    <property type="entry name" value="Asn_synthase"/>
</dbReference>
<gene>
    <name evidence="3" type="ORF">BKBCGLBC_00010</name>
</gene>
<dbReference type="CDD" id="cd01994">
    <property type="entry name" value="AANH_PF0828-like"/>
    <property type="match status" value="1"/>
</dbReference>
<dbReference type="InterPro" id="IPR014729">
    <property type="entry name" value="Rossmann-like_a/b/a_fold"/>
</dbReference>
<dbReference type="NCBIfam" id="TIGR00290">
    <property type="entry name" value="MJ0570_dom"/>
    <property type="match status" value="1"/>
</dbReference>
<dbReference type="GO" id="GO:0004066">
    <property type="term" value="F:asparagine synthase (glutamine-hydrolyzing) activity"/>
    <property type="evidence" value="ECO:0007669"/>
    <property type="project" value="InterPro"/>
</dbReference>